<name>A0A1E3H4J5_9HYPH</name>
<proteinExistence type="predicted"/>
<evidence type="ECO:0000313" key="1">
    <source>
        <dbReference type="EMBL" id="ODN70441.1"/>
    </source>
</evidence>
<reference evidence="1 2" key="1">
    <citation type="submission" date="2016-07" db="EMBL/GenBank/DDBJ databases">
        <title>Draft Genome Sequence of Methylobrevis pamukkalensis PK2.</title>
        <authorList>
            <person name="Vasilenko O.V."/>
            <person name="Doronina N.V."/>
            <person name="Shmareva M.N."/>
            <person name="Tarlachkov S.V."/>
            <person name="Mustakhimov I."/>
            <person name="Trotsenko Y.A."/>
        </authorList>
    </citation>
    <scope>NUCLEOTIDE SEQUENCE [LARGE SCALE GENOMIC DNA]</scope>
    <source>
        <strain evidence="1 2">PK2</strain>
    </source>
</reference>
<dbReference type="Proteomes" id="UP000094622">
    <property type="component" value="Unassembled WGS sequence"/>
</dbReference>
<sequence length="45" mass="4397">MRNVSSVLLGAISAGALGAAILSSPARAEKLAICTLVAEAAAATW</sequence>
<dbReference type="AlphaFoldDB" id="A0A1E3H4J5"/>
<comment type="caution">
    <text evidence="1">The sequence shown here is derived from an EMBL/GenBank/DDBJ whole genome shotgun (WGS) entry which is preliminary data.</text>
</comment>
<dbReference type="EMBL" id="MCRJ01000050">
    <property type="protein sequence ID" value="ODN70441.1"/>
    <property type="molecule type" value="Genomic_DNA"/>
</dbReference>
<gene>
    <name evidence="1" type="ORF">A6302_02244</name>
</gene>
<protein>
    <submittedName>
        <fullName evidence="1">Uncharacterized protein</fullName>
    </submittedName>
</protein>
<accession>A0A1E3H4J5</accession>
<keyword evidence="2" id="KW-1185">Reference proteome</keyword>
<evidence type="ECO:0000313" key="2">
    <source>
        <dbReference type="Proteomes" id="UP000094622"/>
    </source>
</evidence>
<organism evidence="1 2">
    <name type="scientific">Methylobrevis pamukkalensis</name>
    <dbReference type="NCBI Taxonomy" id="1439726"/>
    <lineage>
        <taxon>Bacteria</taxon>
        <taxon>Pseudomonadati</taxon>
        <taxon>Pseudomonadota</taxon>
        <taxon>Alphaproteobacteria</taxon>
        <taxon>Hyphomicrobiales</taxon>
        <taxon>Pleomorphomonadaceae</taxon>
        <taxon>Methylobrevis</taxon>
    </lineage>
</organism>